<sequence length="204" mass="22841">MIALDGGTGYHKVTFEDPKIAEHIDHVIYIRDLCDDDLIDAAGLIIACRTPAEAIVPHAARIRAFLDRGGLVVAMGDTGQEKWLPDVSREQVETNFWWWLEPGADLGLEIARPDHDLFTALGKADVSWHLHDLFDVPAGAVSLVDYKDGRSVLYEDTTSFKGRLVVTSLDPMYHHGAYFMPATTRFLYGFIPWVRRSLDAGNQM</sequence>
<dbReference type="AlphaFoldDB" id="A0A367WGY9"/>
<proteinExistence type="predicted"/>
<evidence type="ECO:0000313" key="2">
    <source>
        <dbReference type="Proteomes" id="UP000253226"/>
    </source>
</evidence>
<dbReference type="EMBL" id="JPWF01000001">
    <property type="protein sequence ID" value="RCK39770.1"/>
    <property type="molecule type" value="Genomic_DNA"/>
</dbReference>
<protein>
    <submittedName>
        <fullName evidence="1">Uncharacterized protein</fullName>
    </submittedName>
</protein>
<accession>A0A367WGY9</accession>
<gene>
    <name evidence="1" type="ORF">TH19_01595</name>
</gene>
<evidence type="ECO:0000313" key="1">
    <source>
        <dbReference type="EMBL" id="RCK39770.1"/>
    </source>
</evidence>
<comment type="caution">
    <text evidence="1">The sequence shown here is derived from an EMBL/GenBank/DDBJ whole genome shotgun (WGS) entry which is preliminary data.</text>
</comment>
<organism evidence="1 2">
    <name type="scientific">Thalassospira profundimaris</name>
    <dbReference type="NCBI Taxonomy" id="502049"/>
    <lineage>
        <taxon>Bacteria</taxon>
        <taxon>Pseudomonadati</taxon>
        <taxon>Pseudomonadota</taxon>
        <taxon>Alphaproteobacteria</taxon>
        <taxon>Rhodospirillales</taxon>
        <taxon>Thalassospiraceae</taxon>
        <taxon>Thalassospira</taxon>
    </lineage>
</organism>
<dbReference type="Proteomes" id="UP000253226">
    <property type="component" value="Unassembled WGS sequence"/>
</dbReference>
<reference evidence="1 2" key="1">
    <citation type="submission" date="2014-07" db="EMBL/GenBank/DDBJ databases">
        <title>Draft genome sequence of Thalassospira profundimaris 35.</title>
        <authorList>
            <person name="Lai Q."/>
            <person name="Shao Z."/>
        </authorList>
    </citation>
    <scope>NUCLEOTIDE SEQUENCE [LARGE SCALE GENOMIC DNA]</scope>
    <source>
        <strain evidence="1 2">35</strain>
    </source>
</reference>
<name>A0A367WGY9_9PROT</name>